<dbReference type="RefSeq" id="WP_117617535.1">
    <property type="nucleotide sequence ID" value="NZ_CP101118.1"/>
</dbReference>
<accession>A0ABZ2W4T2</accession>
<evidence type="ECO:0000313" key="10">
    <source>
        <dbReference type="Proteomes" id="UP001475781"/>
    </source>
</evidence>
<comment type="similarity">
    <text evidence="1 6">Belongs to the bacterial solute-binding protein 9 family.</text>
</comment>
<proteinExistence type="inferred from homology"/>
<dbReference type="PRINTS" id="PR00691">
    <property type="entry name" value="ADHESINB"/>
</dbReference>
<feature type="chain" id="PRO_5046528344" description="High-affinity zinc uptake system protein ZnuA" evidence="8">
    <location>
        <begin position="26"/>
        <end position="305"/>
    </location>
</feature>
<keyword evidence="4 8" id="KW-0732">Signal</keyword>
<dbReference type="InterPro" id="IPR006129">
    <property type="entry name" value="AdhesinB"/>
</dbReference>
<dbReference type="InterPro" id="IPR050492">
    <property type="entry name" value="Bact_metal-bind_prot9"/>
</dbReference>
<keyword evidence="5" id="KW-0862">Zinc</keyword>
<keyword evidence="5" id="KW-0864">Zinc transport</keyword>
<evidence type="ECO:0000256" key="6">
    <source>
        <dbReference type="RuleBase" id="RU003512"/>
    </source>
</evidence>
<dbReference type="PANTHER" id="PTHR42953">
    <property type="entry name" value="HIGH-AFFINITY ZINC UPTAKE SYSTEM PROTEIN ZNUA-RELATED"/>
    <property type="match status" value="1"/>
</dbReference>
<keyword evidence="10" id="KW-1185">Reference proteome</keyword>
<reference evidence="9 10" key="1">
    <citation type="submission" date="2022-07" db="EMBL/GenBank/DDBJ databases">
        <title>A copper resistant bacterium isolated from sediment samples of deep sea hydrothermal areas.</title>
        <authorList>
            <person name="Zeng X."/>
        </authorList>
    </citation>
    <scope>NUCLEOTIDE SEQUENCE [LARGE SCALE GENOMIC DNA]</scope>
    <source>
        <strain evidence="10">CuT 6</strain>
    </source>
</reference>
<evidence type="ECO:0000256" key="7">
    <source>
        <dbReference type="SAM" id="MobiDB-lite"/>
    </source>
</evidence>
<feature type="region of interest" description="Disordered" evidence="7">
    <location>
        <begin position="110"/>
        <end position="134"/>
    </location>
</feature>
<dbReference type="PANTHER" id="PTHR42953:SF3">
    <property type="entry name" value="HIGH-AFFINITY ZINC UPTAKE SYSTEM PROTEIN ZNUA"/>
    <property type="match status" value="1"/>
</dbReference>
<dbReference type="Pfam" id="PF01297">
    <property type="entry name" value="ZnuA"/>
    <property type="match status" value="1"/>
</dbReference>
<evidence type="ECO:0000256" key="1">
    <source>
        <dbReference type="ARBA" id="ARBA00011028"/>
    </source>
</evidence>
<evidence type="ECO:0000313" key="9">
    <source>
        <dbReference type="EMBL" id="WZF89555.1"/>
    </source>
</evidence>
<name>A0ABZ2W4T2_9GAMM</name>
<sequence length="305" mass="34006">MRAPGKALSLALGASTLLVSDLLHAETRIVTSIKPVELIVRAIATEDMQTTSLVPAGSSPHNYTMKPSQRRALENADVIFWVGPEMENFLYRLLSGQEFSSRTVTLMAGEHEPDNAGQNDHDAHGHDHGNGEDPHTWLDPELAIEMAETIRDALVRLEGVNIPAMDQNFEQFQASVRETESAIRARLAPAHDISLFSYHSAFTRFADHYDLKLEGVLTLNPELSPGARHIAEVQGKLRKGHHPCLLTEPQFNQQWWKSITQNLDVTFSTWDPLATEIMVTADGYNDFQHSMADAVLKCLPENTQH</sequence>
<evidence type="ECO:0000256" key="8">
    <source>
        <dbReference type="SAM" id="SignalP"/>
    </source>
</evidence>
<dbReference type="PRINTS" id="PR00690">
    <property type="entry name" value="ADHESNFAMILY"/>
</dbReference>
<evidence type="ECO:0000256" key="4">
    <source>
        <dbReference type="ARBA" id="ARBA00022729"/>
    </source>
</evidence>
<keyword evidence="3 6" id="KW-0813">Transport</keyword>
<dbReference type="Gene3D" id="3.40.50.1980">
    <property type="entry name" value="Nitrogenase molybdenum iron protein domain"/>
    <property type="match status" value="2"/>
</dbReference>
<dbReference type="InterPro" id="IPR006128">
    <property type="entry name" value="Lipoprotein_PsaA-like"/>
</dbReference>
<gene>
    <name evidence="9" type="ORF">NLK58_04955</name>
</gene>
<organism evidence="9 10">
    <name type="scientific">Marinobacter metalliresistant</name>
    <dbReference type="NCBI Taxonomy" id="2961995"/>
    <lineage>
        <taxon>Bacteria</taxon>
        <taxon>Pseudomonadati</taxon>
        <taxon>Pseudomonadota</taxon>
        <taxon>Gammaproteobacteria</taxon>
        <taxon>Pseudomonadales</taxon>
        <taxon>Marinobacteraceae</taxon>
        <taxon>Marinobacter</taxon>
    </lineage>
</organism>
<evidence type="ECO:0000256" key="3">
    <source>
        <dbReference type="ARBA" id="ARBA00022448"/>
    </source>
</evidence>
<evidence type="ECO:0000256" key="2">
    <source>
        <dbReference type="ARBA" id="ARBA00015915"/>
    </source>
</evidence>
<dbReference type="InterPro" id="IPR006127">
    <property type="entry name" value="ZnuA-like"/>
</dbReference>
<protein>
    <recommendedName>
        <fullName evidence="2">High-affinity zinc uptake system protein ZnuA</fullName>
    </recommendedName>
</protein>
<keyword evidence="5" id="KW-0406">Ion transport</keyword>
<feature type="signal peptide" evidence="8">
    <location>
        <begin position="1"/>
        <end position="25"/>
    </location>
</feature>
<evidence type="ECO:0000256" key="5">
    <source>
        <dbReference type="ARBA" id="ARBA00022906"/>
    </source>
</evidence>
<dbReference type="EMBL" id="CP101118">
    <property type="protein sequence ID" value="WZF89555.1"/>
    <property type="molecule type" value="Genomic_DNA"/>
</dbReference>
<dbReference type="SUPFAM" id="SSF53807">
    <property type="entry name" value="Helical backbone' metal receptor"/>
    <property type="match status" value="1"/>
</dbReference>
<dbReference type="Proteomes" id="UP001475781">
    <property type="component" value="Chromosome"/>
</dbReference>